<name>A0AAD0JUG5_9ACTN</name>
<proteinExistence type="predicted"/>
<feature type="region of interest" description="Disordered" evidence="2">
    <location>
        <begin position="278"/>
        <end position="297"/>
    </location>
</feature>
<evidence type="ECO:0008006" key="5">
    <source>
        <dbReference type="Google" id="ProtNLM"/>
    </source>
</evidence>
<keyword evidence="1" id="KW-0175">Coiled coil</keyword>
<dbReference type="EMBL" id="CP015453">
    <property type="protein sequence ID" value="AWH95753.1"/>
    <property type="molecule type" value="Genomic_DNA"/>
</dbReference>
<feature type="coiled-coil region" evidence="1">
    <location>
        <begin position="23"/>
        <end position="78"/>
    </location>
</feature>
<reference evidence="3 4" key="1">
    <citation type="submission" date="2016-04" db="EMBL/GenBank/DDBJ databases">
        <title>Complete genome sequence of the haloalkaliphilic hydrocarbon-degrading bacterium Dietzia psychralcaliphila ILA-1T, isolated from a drain of a fish product-processing plant.</title>
        <authorList>
            <person name="Zhao J."/>
            <person name="Hu B."/>
            <person name="Geng S."/>
            <person name="Nie Y."/>
            <person name="Tang Y."/>
        </authorList>
    </citation>
    <scope>NUCLEOTIDE SEQUENCE [LARGE SCALE GENOMIC DNA]</scope>
    <source>
        <strain evidence="3 4">ILA-1</strain>
    </source>
</reference>
<protein>
    <recommendedName>
        <fullName evidence="5">Cellulose-binding protein</fullName>
    </recommendedName>
</protein>
<dbReference type="AlphaFoldDB" id="A0AAD0JUG5"/>
<organism evidence="3 4">
    <name type="scientific">Dietzia psychralcaliphila</name>
    <dbReference type="NCBI Taxonomy" id="139021"/>
    <lineage>
        <taxon>Bacteria</taxon>
        <taxon>Bacillati</taxon>
        <taxon>Actinomycetota</taxon>
        <taxon>Actinomycetes</taxon>
        <taxon>Mycobacteriales</taxon>
        <taxon>Dietziaceae</taxon>
        <taxon>Dietzia</taxon>
    </lineage>
</organism>
<feature type="region of interest" description="Disordered" evidence="2">
    <location>
        <begin position="202"/>
        <end position="238"/>
    </location>
</feature>
<dbReference type="Proteomes" id="UP000244903">
    <property type="component" value="Chromosome"/>
</dbReference>
<keyword evidence="4" id="KW-1185">Reference proteome</keyword>
<feature type="compositionally biased region" description="Basic and acidic residues" evidence="2">
    <location>
        <begin position="225"/>
        <end position="238"/>
    </location>
</feature>
<evidence type="ECO:0000313" key="4">
    <source>
        <dbReference type="Proteomes" id="UP000244903"/>
    </source>
</evidence>
<dbReference type="RefSeq" id="WP_107747346.1">
    <property type="nucleotide sequence ID" value="NZ_CP015453.1"/>
</dbReference>
<sequence length="297" mass="32523">MSSTHTPTTGADPFAVVRKGFDREQVTSSLTRLEAEAELLRADRDAAVERAERAATEAARERARAASLEARVAELGRTPVTSEQMSDRLSTMLALATAEAESIRDSALAAADRVRSDAEEEAWNLREAARREAAADREAATAELTAARLRAAAVRTDQAGVLDAARSRAEEIIKAAEREARRLDLEAAHRRDLIDEDHRIASDARRTESRRQHEDRQAASVAEAEAVKRDAQNHARETIDQATAEAASLIARARRHTEELQTVRERILDDLASIRARLEPIPGRPDDPALPADPGLS</sequence>
<evidence type="ECO:0000313" key="3">
    <source>
        <dbReference type="EMBL" id="AWH95753.1"/>
    </source>
</evidence>
<dbReference type="KEGG" id="dpc:A6048_09800"/>
<evidence type="ECO:0000256" key="2">
    <source>
        <dbReference type="SAM" id="MobiDB-lite"/>
    </source>
</evidence>
<evidence type="ECO:0000256" key="1">
    <source>
        <dbReference type="SAM" id="Coils"/>
    </source>
</evidence>
<gene>
    <name evidence="3" type="ORF">A6048_09800</name>
</gene>
<accession>A0AAD0JUG5</accession>
<feature type="compositionally biased region" description="Basic and acidic residues" evidence="2">
    <location>
        <begin position="202"/>
        <end position="217"/>
    </location>
</feature>